<evidence type="ECO:0000256" key="1">
    <source>
        <dbReference type="ARBA" id="ARBA00023125"/>
    </source>
</evidence>
<dbReference type="EMBL" id="FTMX01000010">
    <property type="protein sequence ID" value="SIS03741.1"/>
    <property type="molecule type" value="Genomic_DNA"/>
</dbReference>
<evidence type="ECO:0000259" key="3">
    <source>
        <dbReference type="PROSITE" id="PS50977"/>
    </source>
</evidence>
<keyword evidence="1 2" id="KW-0238">DNA-binding</keyword>
<evidence type="ECO:0000256" key="2">
    <source>
        <dbReference type="PROSITE-ProRule" id="PRU00335"/>
    </source>
</evidence>
<reference evidence="4 5" key="1">
    <citation type="submission" date="2017-01" db="EMBL/GenBank/DDBJ databases">
        <authorList>
            <person name="Varghese N."/>
            <person name="Submissions S."/>
        </authorList>
    </citation>
    <scope>NUCLEOTIDE SEQUENCE [LARGE SCALE GENOMIC DNA]</scope>
    <source>
        <strain evidence="4 5">RUG2-6</strain>
    </source>
</reference>
<accession>A0A9X8WMY9</accession>
<proteinExistence type="predicted"/>
<dbReference type="PROSITE" id="PS50977">
    <property type="entry name" value="HTH_TETR_2"/>
    <property type="match status" value="1"/>
</dbReference>
<evidence type="ECO:0000313" key="5">
    <source>
        <dbReference type="Proteomes" id="UP000185829"/>
    </source>
</evidence>
<protein>
    <submittedName>
        <fullName evidence="4">Transcriptional regulator, TetR family</fullName>
    </submittedName>
</protein>
<dbReference type="Pfam" id="PF00440">
    <property type="entry name" value="TetR_N"/>
    <property type="match status" value="1"/>
</dbReference>
<feature type="DNA-binding region" description="H-T-H motif" evidence="2">
    <location>
        <begin position="30"/>
        <end position="49"/>
    </location>
</feature>
<dbReference type="InterPro" id="IPR009057">
    <property type="entry name" value="Homeodomain-like_sf"/>
</dbReference>
<dbReference type="AlphaFoldDB" id="A0A9X8WMY9"/>
<name>A0A9X8WMY9_9BACI</name>
<gene>
    <name evidence="4" type="ORF">SAMN05878482_11041</name>
</gene>
<sequence>MKKEARVDNVEKYITKLKPIISKTRFSQLTIDEISKHMDISKATLYKYFSSRDEIIQVAVEHTINYLNEADSSIQDESISYVERFQKIYEQSVKCVIYISDVFLYDLKESYPDLYDNLSVARQKRYKNLQTFFDSGMDMGIFNRVNTALFMVQDDAVLRSIMKQSFCIQFDLTLKQALIDFYQLKKLQLFKPEFIDTVDDSVIEKQIVQIIQTIS</sequence>
<dbReference type="Gene3D" id="1.10.357.10">
    <property type="entry name" value="Tetracycline Repressor, domain 2"/>
    <property type="match status" value="1"/>
</dbReference>
<comment type="caution">
    <text evidence="4">The sequence shown here is derived from an EMBL/GenBank/DDBJ whole genome shotgun (WGS) entry which is preliminary data.</text>
</comment>
<evidence type="ECO:0000313" key="4">
    <source>
        <dbReference type="EMBL" id="SIS03741.1"/>
    </source>
</evidence>
<dbReference type="RefSeq" id="WP_076371938.1">
    <property type="nucleotide sequence ID" value="NZ_FTMX01000010.1"/>
</dbReference>
<dbReference type="GO" id="GO:0003677">
    <property type="term" value="F:DNA binding"/>
    <property type="evidence" value="ECO:0007669"/>
    <property type="project" value="UniProtKB-UniRule"/>
</dbReference>
<feature type="domain" description="HTH tetR-type" evidence="3">
    <location>
        <begin position="7"/>
        <end position="67"/>
    </location>
</feature>
<organism evidence="4 5">
    <name type="scientific">Peribacillus simplex</name>
    <dbReference type="NCBI Taxonomy" id="1478"/>
    <lineage>
        <taxon>Bacteria</taxon>
        <taxon>Bacillati</taxon>
        <taxon>Bacillota</taxon>
        <taxon>Bacilli</taxon>
        <taxon>Bacillales</taxon>
        <taxon>Bacillaceae</taxon>
        <taxon>Peribacillus</taxon>
    </lineage>
</organism>
<dbReference type="SUPFAM" id="SSF46689">
    <property type="entry name" value="Homeodomain-like"/>
    <property type="match status" value="1"/>
</dbReference>
<dbReference type="Proteomes" id="UP000185829">
    <property type="component" value="Unassembled WGS sequence"/>
</dbReference>
<dbReference type="InterPro" id="IPR001647">
    <property type="entry name" value="HTH_TetR"/>
</dbReference>